<dbReference type="Proteomes" id="UP000287033">
    <property type="component" value="Unassembled WGS sequence"/>
</dbReference>
<dbReference type="Pfam" id="PF18201">
    <property type="entry name" value="PIH1_CS"/>
    <property type="match status" value="1"/>
</dbReference>
<comment type="similarity">
    <text evidence="1">Belongs to the PIH1 family.</text>
</comment>
<dbReference type="Pfam" id="PF08190">
    <property type="entry name" value="PIH1"/>
    <property type="match status" value="1"/>
</dbReference>
<protein>
    <recommendedName>
        <fullName evidence="2">PIH1 domain-containing protein 2</fullName>
    </recommendedName>
</protein>
<dbReference type="GO" id="GO:1990904">
    <property type="term" value="C:ribonucleoprotein complex"/>
    <property type="evidence" value="ECO:0007669"/>
    <property type="project" value="TreeGrafter"/>
</dbReference>
<evidence type="ECO:0000313" key="5">
    <source>
        <dbReference type="EMBL" id="GCC23118.1"/>
    </source>
</evidence>
<keyword evidence="6" id="KW-1185">Reference proteome</keyword>
<evidence type="ECO:0000256" key="1">
    <source>
        <dbReference type="ARBA" id="ARBA00008511"/>
    </source>
</evidence>
<reference evidence="5 6" key="1">
    <citation type="journal article" date="2018" name="Nat. Ecol. Evol.">
        <title>Shark genomes provide insights into elasmobranch evolution and the origin of vertebrates.</title>
        <authorList>
            <person name="Hara Y"/>
            <person name="Yamaguchi K"/>
            <person name="Onimaru K"/>
            <person name="Kadota M"/>
            <person name="Koyanagi M"/>
            <person name="Keeley SD"/>
            <person name="Tatsumi K"/>
            <person name="Tanaka K"/>
            <person name="Motone F"/>
            <person name="Kageyama Y"/>
            <person name="Nozu R"/>
            <person name="Adachi N"/>
            <person name="Nishimura O"/>
            <person name="Nakagawa R"/>
            <person name="Tanegashima C"/>
            <person name="Kiyatake I"/>
            <person name="Matsumoto R"/>
            <person name="Murakumo K"/>
            <person name="Nishida K"/>
            <person name="Terakita A"/>
            <person name="Kuratani S"/>
            <person name="Sato K"/>
            <person name="Hyodo S Kuraku.S."/>
        </authorList>
    </citation>
    <scope>NUCLEOTIDE SEQUENCE [LARGE SCALE GENOMIC DNA]</scope>
</reference>
<dbReference type="GO" id="GO:0005737">
    <property type="term" value="C:cytoplasm"/>
    <property type="evidence" value="ECO:0007669"/>
    <property type="project" value="TreeGrafter"/>
</dbReference>
<dbReference type="InterPro" id="IPR012981">
    <property type="entry name" value="PIH1_N"/>
</dbReference>
<proteinExistence type="inferred from homology"/>
<comment type="caution">
    <text evidence="5">The sequence shown here is derived from an EMBL/GenBank/DDBJ whole genome shotgun (WGS) entry which is preliminary data.</text>
</comment>
<dbReference type="PANTHER" id="PTHR22997">
    <property type="entry name" value="PIH1 DOMAIN-CONTAINING PROTEIN 1"/>
    <property type="match status" value="1"/>
</dbReference>
<evidence type="ECO:0000256" key="2">
    <source>
        <dbReference type="ARBA" id="ARBA00040541"/>
    </source>
</evidence>
<dbReference type="GO" id="GO:0006364">
    <property type="term" value="P:rRNA processing"/>
    <property type="evidence" value="ECO:0007669"/>
    <property type="project" value="TreeGrafter"/>
</dbReference>
<accession>A0A401RYF1</accession>
<dbReference type="GO" id="GO:0097255">
    <property type="term" value="C:R2TP complex"/>
    <property type="evidence" value="ECO:0007669"/>
    <property type="project" value="TreeGrafter"/>
</dbReference>
<dbReference type="AlphaFoldDB" id="A0A401RYF1"/>
<dbReference type="PANTHER" id="PTHR22997:SF6">
    <property type="entry name" value="PIH1 DOMAIN-CONTAINING PROTEIN 2"/>
    <property type="match status" value="1"/>
</dbReference>
<dbReference type="InterPro" id="IPR050734">
    <property type="entry name" value="PIH1/Kintoun_subfamily"/>
</dbReference>
<dbReference type="EMBL" id="BEZZ01000023">
    <property type="protein sequence ID" value="GCC23118.1"/>
    <property type="molecule type" value="Genomic_DNA"/>
</dbReference>
<gene>
    <name evidence="5" type="ORF">chiPu_0001511</name>
</gene>
<dbReference type="CDD" id="cd00298">
    <property type="entry name" value="ACD_sHsps_p23-like"/>
    <property type="match status" value="1"/>
</dbReference>
<dbReference type="OrthoDB" id="545063at2759"/>
<sequence>MTTKQCEKVMLQQVNQLWGLLDDMSENSPEAYQKFIQHHLEEGMKQFSLPEAHICFQTRILELNEKLLYVNLCTWSRVPAPKSKSDPVPLGGGRLEETVEGTEIYSVTDVAYNPEVVKEGNEDPVEKDQLIRLAMKYIEEQHCMHLSHSYTLLKDKLKGSKKQMKLRLTGKADPVQTTKHMSPGESSASLLQQLSMLKSADKENEDDNPQICLLSSIKHPKKPGLIEEISSTEFQSGKVETPKYELLLVKDGNSKAKIIQLKIELPGVFSVKECDLSVSKDDLVIDVTEKYRLQLDLPETISEETVTAKFNKKTHILSVEMPVK</sequence>
<dbReference type="OMA" id="SCLCTEI"/>
<evidence type="ECO:0000259" key="4">
    <source>
        <dbReference type="Pfam" id="PF18201"/>
    </source>
</evidence>
<name>A0A401RYF1_CHIPU</name>
<feature type="domain" description="PIH1D1/2/3 CS-like" evidence="4">
    <location>
        <begin position="256"/>
        <end position="324"/>
    </location>
</feature>
<feature type="domain" description="PIH1 N-terminal" evidence="3">
    <location>
        <begin position="34"/>
        <end position="168"/>
    </location>
</feature>
<evidence type="ECO:0000259" key="3">
    <source>
        <dbReference type="Pfam" id="PF08190"/>
    </source>
</evidence>
<dbReference type="GO" id="GO:0000492">
    <property type="term" value="P:box C/D snoRNP assembly"/>
    <property type="evidence" value="ECO:0007669"/>
    <property type="project" value="TreeGrafter"/>
</dbReference>
<organism evidence="5 6">
    <name type="scientific">Chiloscyllium punctatum</name>
    <name type="common">Brownbanded bambooshark</name>
    <name type="synonym">Hemiscyllium punctatum</name>
    <dbReference type="NCBI Taxonomy" id="137246"/>
    <lineage>
        <taxon>Eukaryota</taxon>
        <taxon>Metazoa</taxon>
        <taxon>Chordata</taxon>
        <taxon>Craniata</taxon>
        <taxon>Vertebrata</taxon>
        <taxon>Chondrichthyes</taxon>
        <taxon>Elasmobranchii</taxon>
        <taxon>Galeomorphii</taxon>
        <taxon>Galeoidea</taxon>
        <taxon>Orectolobiformes</taxon>
        <taxon>Hemiscylliidae</taxon>
        <taxon>Chiloscyllium</taxon>
    </lineage>
</organism>
<evidence type="ECO:0000313" key="6">
    <source>
        <dbReference type="Proteomes" id="UP000287033"/>
    </source>
</evidence>
<dbReference type="STRING" id="137246.A0A401RYF1"/>
<dbReference type="InterPro" id="IPR041442">
    <property type="entry name" value="PIH1D1/2/3_CS-like"/>
</dbReference>